<dbReference type="EMBL" id="RJUG01000001">
    <property type="protein sequence ID" value="ROI10559.1"/>
    <property type="molecule type" value="Genomic_DNA"/>
</dbReference>
<comment type="subcellular location">
    <subcellularLocation>
        <location evidence="1">Cell membrane</location>
        <topology evidence="1">Multi-pass membrane protein</topology>
    </subcellularLocation>
</comment>
<feature type="transmembrane region" description="Helical" evidence="7">
    <location>
        <begin position="52"/>
        <end position="76"/>
    </location>
</feature>
<organism evidence="8 9">
    <name type="scientific">Kaistella daneshvariae</name>
    <dbReference type="NCBI Taxonomy" id="2487074"/>
    <lineage>
        <taxon>Bacteria</taxon>
        <taxon>Pseudomonadati</taxon>
        <taxon>Bacteroidota</taxon>
        <taxon>Flavobacteriia</taxon>
        <taxon>Flavobacteriales</taxon>
        <taxon>Weeksellaceae</taxon>
        <taxon>Chryseobacterium group</taxon>
        <taxon>Kaistella</taxon>
    </lineage>
</organism>
<keyword evidence="4 7" id="KW-0812">Transmembrane</keyword>
<accession>A0A3N0X2V0</accession>
<comment type="similarity">
    <text evidence="2">Belongs to the DoxX family.</text>
</comment>
<evidence type="ECO:0000256" key="4">
    <source>
        <dbReference type="ARBA" id="ARBA00022692"/>
    </source>
</evidence>
<evidence type="ECO:0000256" key="6">
    <source>
        <dbReference type="ARBA" id="ARBA00023136"/>
    </source>
</evidence>
<dbReference type="GO" id="GO:0005886">
    <property type="term" value="C:plasma membrane"/>
    <property type="evidence" value="ECO:0007669"/>
    <property type="project" value="UniProtKB-SubCell"/>
</dbReference>
<evidence type="ECO:0000313" key="9">
    <source>
        <dbReference type="Proteomes" id="UP000270224"/>
    </source>
</evidence>
<dbReference type="OrthoDB" id="9813193at2"/>
<keyword evidence="6 7" id="KW-0472">Membrane</keyword>
<evidence type="ECO:0000256" key="2">
    <source>
        <dbReference type="ARBA" id="ARBA00006679"/>
    </source>
</evidence>
<keyword evidence="5 7" id="KW-1133">Transmembrane helix</keyword>
<comment type="caution">
    <text evidence="8">The sequence shown here is derived from an EMBL/GenBank/DDBJ whole genome shotgun (WGS) entry which is preliminary data.</text>
</comment>
<keyword evidence="3" id="KW-1003">Cell membrane</keyword>
<feature type="transmembrane region" description="Helical" evidence="7">
    <location>
        <begin position="83"/>
        <end position="100"/>
    </location>
</feature>
<reference evidence="9" key="2">
    <citation type="submission" date="2018-11" db="EMBL/GenBank/DDBJ databases">
        <title>Proposal to divide the Flavobacteriaceae and reorganize its genera based on Amino Acid Identity values calculated from whole genome sequences.</title>
        <authorList>
            <person name="Nicholson A.C."/>
            <person name="Gulvik C.A."/>
            <person name="Whitney A.M."/>
            <person name="Humrighouse B.W."/>
            <person name="Bell M."/>
            <person name="Holmens B."/>
            <person name="Steigerwalt A."/>
            <person name="Villarma A."/>
            <person name="Sheth M."/>
            <person name="Batra D."/>
            <person name="Pryor J."/>
            <person name="Bernardet J.-F."/>
            <person name="Hugo C."/>
            <person name="Kampfer P."/>
            <person name="Newman J."/>
            <person name="Mcquiston J.R."/>
        </authorList>
    </citation>
    <scope>NUCLEOTIDE SEQUENCE [LARGE SCALE GENOMIC DNA]</scope>
    <source>
        <strain evidence="9">H3056</strain>
    </source>
</reference>
<feature type="transmembrane region" description="Helical" evidence="7">
    <location>
        <begin position="112"/>
        <end position="129"/>
    </location>
</feature>
<proteinExistence type="inferred from homology"/>
<name>A0A3N0X2V0_9FLAO</name>
<dbReference type="Pfam" id="PF07681">
    <property type="entry name" value="DoxX"/>
    <property type="match status" value="1"/>
</dbReference>
<reference evidence="9" key="1">
    <citation type="submission" date="2018-11" db="EMBL/GenBank/DDBJ databases">
        <title>Proposal to divide the Flavobacteriaceae and reorganize its genera based on Amino Acid Identity values calculated from whole genome sequences.</title>
        <authorList>
            <person name="Nicholson A.C."/>
            <person name="Gulvik C.A."/>
            <person name="Whitney A.M."/>
            <person name="Humrighouse B.W."/>
            <person name="Bell M."/>
            <person name="Holmes B."/>
            <person name="Steigerwalt A."/>
            <person name="Villarma A."/>
            <person name="Sheth M."/>
            <person name="Batra D."/>
            <person name="Pryor J."/>
            <person name="Bernardet J.-F."/>
            <person name="Hugo C."/>
            <person name="Kampfer P."/>
            <person name="Newman J."/>
            <person name="Mcquiston J.R."/>
        </authorList>
    </citation>
    <scope>NUCLEOTIDE SEQUENCE [LARGE SCALE GENOMIC DNA]</scope>
    <source>
        <strain evidence="9">H3056</strain>
    </source>
</reference>
<protein>
    <submittedName>
        <fullName evidence="8">DoxX family protein</fullName>
    </submittedName>
</protein>
<dbReference type="AlphaFoldDB" id="A0A3N0X2V0"/>
<evidence type="ECO:0000256" key="3">
    <source>
        <dbReference type="ARBA" id="ARBA00022475"/>
    </source>
</evidence>
<evidence type="ECO:0000256" key="1">
    <source>
        <dbReference type="ARBA" id="ARBA00004651"/>
    </source>
</evidence>
<evidence type="ECO:0000256" key="5">
    <source>
        <dbReference type="ARBA" id="ARBA00022989"/>
    </source>
</evidence>
<dbReference type="PANTHER" id="PTHR33452">
    <property type="entry name" value="OXIDOREDUCTASE CATD-RELATED"/>
    <property type="match status" value="1"/>
</dbReference>
<dbReference type="InterPro" id="IPR051907">
    <property type="entry name" value="DoxX-like_oxidoreductase"/>
</dbReference>
<evidence type="ECO:0000256" key="7">
    <source>
        <dbReference type="SAM" id="Phobius"/>
    </source>
</evidence>
<dbReference type="PANTHER" id="PTHR33452:SF1">
    <property type="entry name" value="INNER MEMBRANE PROTEIN YPHA-RELATED"/>
    <property type="match status" value="1"/>
</dbReference>
<evidence type="ECO:0000313" key="8">
    <source>
        <dbReference type="EMBL" id="ROI10559.1"/>
    </source>
</evidence>
<dbReference type="Proteomes" id="UP000270224">
    <property type="component" value="Unassembled WGS sequence"/>
</dbReference>
<feature type="transmembrane region" description="Helical" evidence="7">
    <location>
        <begin position="12"/>
        <end position="32"/>
    </location>
</feature>
<dbReference type="RefSeq" id="WP_123264651.1">
    <property type="nucleotide sequence ID" value="NZ_RJUG01000001.1"/>
</dbReference>
<gene>
    <name evidence="8" type="ORF">EGI11_01270</name>
</gene>
<sequence>MSYFTSVKDNPEINNIIMLFARIFAGISMIMLHGLPKLMLLLGDKEIQFFNFLGIGMKATLILAIIIELICSFLLIIGLFTRGAALVLGAVMFIAAFVVHFPDPFSVRETSLLYLTIFALIFTFGPRYFSVDRMISSRRDSAW</sequence>
<dbReference type="InterPro" id="IPR032808">
    <property type="entry name" value="DoxX"/>
</dbReference>